<sequence>MKYLFNLIFLTLLSSAIYSCKKEDTTAQKGTSLPPSSVNNDAKTKALLVGKWIITADTLIETVNGVRKQFVVFKVPRDSSFYDIFSSGGAWTRTGGYLPEAASYTLKGNVINFIHAPVPTPSGTIAGYEQKAYIRSISANKLAIYFNDTVITSLGNTSIVYEAYHYIR</sequence>
<name>A0A929PWC3_9SPHI</name>
<dbReference type="RefSeq" id="WP_194111183.1">
    <property type="nucleotide sequence ID" value="NZ_JADFFL010000003.1"/>
</dbReference>
<comment type="caution">
    <text evidence="1">The sequence shown here is derived from an EMBL/GenBank/DDBJ whole genome shotgun (WGS) entry which is preliminary data.</text>
</comment>
<proteinExistence type="predicted"/>
<dbReference type="Proteomes" id="UP000622475">
    <property type="component" value="Unassembled WGS sequence"/>
</dbReference>
<gene>
    <name evidence="1" type="ORF">IRJ16_08805</name>
</gene>
<evidence type="ECO:0000313" key="2">
    <source>
        <dbReference type="Proteomes" id="UP000622475"/>
    </source>
</evidence>
<dbReference type="EMBL" id="JADFFL010000003">
    <property type="protein sequence ID" value="MBE9661984.1"/>
    <property type="molecule type" value="Genomic_DNA"/>
</dbReference>
<evidence type="ECO:0008006" key="3">
    <source>
        <dbReference type="Google" id="ProtNLM"/>
    </source>
</evidence>
<reference evidence="1" key="1">
    <citation type="submission" date="2020-10" db="EMBL/GenBank/DDBJ databases">
        <title>Mucilaginibacter mali sp. nov., isolated from rhizosphere soil of apple orchard.</title>
        <authorList>
            <person name="Lee J.-S."/>
            <person name="Kim H.S."/>
            <person name="Kim J.-S."/>
        </authorList>
    </citation>
    <scope>NUCLEOTIDE SEQUENCE</scope>
    <source>
        <strain evidence="1">KCTC 22746</strain>
    </source>
</reference>
<accession>A0A929PWC3</accession>
<keyword evidence="2" id="KW-1185">Reference proteome</keyword>
<protein>
    <recommendedName>
        <fullName evidence="3">Lipocalin-like protein</fullName>
    </recommendedName>
</protein>
<dbReference type="AlphaFoldDB" id="A0A929PWC3"/>
<dbReference type="PROSITE" id="PS51257">
    <property type="entry name" value="PROKAR_LIPOPROTEIN"/>
    <property type="match status" value="1"/>
</dbReference>
<evidence type="ECO:0000313" key="1">
    <source>
        <dbReference type="EMBL" id="MBE9661984.1"/>
    </source>
</evidence>
<organism evidence="1 2">
    <name type="scientific">Mucilaginibacter myungsuensis</name>
    <dbReference type="NCBI Taxonomy" id="649104"/>
    <lineage>
        <taxon>Bacteria</taxon>
        <taxon>Pseudomonadati</taxon>
        <taxon>Bacteroidota</taxon>
        <taxon>Sphingobacteriia</taxon>
        <taxon>Sphingobacteriales</taxon>
        <taxon>Sphingobacteriaceae</taxon>
        <taxon>Mucilaginibacter</taxon>
    </lineage>
</organism>